<gene>
    <name evidence="1" type="ORF">GCM10010201_32950</name>
</gene>
<protein>
    <submittedName>
        <fullName evidence="1">Helical backbone metal receptor</fullName>
    </submittedName>
</protein>
<reference evidence="1 2" key="1">
    <citation type="journal article" date="2019" name="Int. J. Syst. Evol. Microbiol.">
        <title>The Global Catalogue of Microorganisms (GCM) 10K type strain sequencing project: providing services to taxonomists for standard genome sequencing and annotation.</title>
        <authorList>
            <consortium name="The Broad Institute Genomics Platform"/>
            <consortium name="The Broad Institute Genome Sequencing Center for Infectious Disease"/>
            <person name="Wu L."/>
            <person name="Ma J."/>
        </authorList>
    </citation>
    <scope>NUCLEOTIDE SEQUENCE [LARGE SCALE GENOMIC DNA]</scope>
    <source>
        <strain evidence="1 2">JCM 3367</strain>
    </source>
</reference>
<organism evidence="1 2">
    <name type="scientific">Pilimelia columellifera subsp. columellifera</name>
    <dbReference type="NCBI Taxonomy" id="706583"/>
    <lineage>
        <taxon>Bacteria</taxon>
        <taxon>Bacillati</taxon>
        <taxon>Actinomycetota</taxon>
        <taxon>Actinomycetes</taxon>
        <taxon>Micromonosporales</taxon>
        <taxon>Micromonosporaceae</taxon>
        <taxon>Pilimelia</taxon>
    </lineage>
</organism>
<sequence length="238" mass="24682">MVSLVPSLTEAVAVTAADLLVGATDYCACPAGLDVARVGGTKYPDVAAVLAVTPDLVLANVEENRPQDVAALRAAGVPVWVTYPRGVPAALDTLATMFALLDRPAPAWLAEAGRSWAGPPPPVVATVVVPVWRRPWVVLGGGTFAGDVLRRLGYANRHADASEPYPRPTLPALVAGADLVVLPDEPYAFTAADGPEAFPGQPCALVSGRHLTWYGPSLVTAPEVLRAQLAATVTASRP</sequence>
<dbReference type="Proteomes" id="UP001499978">
    <property type="component" value="Unassembled WGS sequence"/>
</dbReference>
<dbReference type="SUPFAM" id="SSF53807">
    <property type="entry name" value="Helical backbone' metal receptor"/>
    <property type="match status" value="1"/>
</dbReference>
<comment type="caution">
    <text evidence="1">The sequence shown here is derived from an EMBL/GenBank/DDBJ whole genome shotgun (WGS) entry which is preliminary data.</text>
</comment>
<dbReference type="InterPro" id="IPR054828">
    <property type="entry name" value="Vit_B12_bind_prot"/>
</dbReference>
<accession>A0ABN3NRG8</accession>
<proteinExistence type="predicted"/>
<keyword evidence="1" id="KW-0675">Receptor</keyword>
<keyword evidence="2" id="KW-1185">Reference proteome</keyword>
<evidence type="ECO:0000313" key="1">
    <source>
        <dbReference type="EMBL" id="GAA2530806.1"/>
    </source>
</evidence>
<dbReference type="Gene3D" id="3.40.50.1980">
    <property type="entry name" value="Nitrogenase molybdenum iron protein domain"/>
    <property type="match status" value="2"/>
</dbReference>
<evidence type="ECO:0000313" key="2">
    <source>
        <dbReference type="Proteomes" id="UP001499978"/>
    </source>
</evidence>
<dbReference type="NCBIfam" id="NF038402">
    <property type="entry name" value="TroA_like"/>
    <property type="match status" value="1"/>
</dbReference>
<dbReference type="EMBL" id="BAAARY010000022">
    <property type="protein sequence ID" value="GAA2530806.1"/>
    <property type="molecule type" value="Genomic_DNA"/>
</dbReference>
<name>A0ABN3NRG8_9ACTN</name>